<dbReference type="PANTHER" id="PTHR11818">
    <property type="entry name" value="BETA/GAMMA CRYSTALLIN"/>
    <property type="match status" value="1"/>
</dbReference>
<evidence type="ECO:0000256" key="1">
    <source>
        <dbReference type="ARBA" id="ARBA00003689"/>
    </source>
</evidence>
<organism evidence="9 10">
    <name type="scientific">Heterocephalus glaber</name>
    <name type="common">Naked mole rat</name>
    <dbReference type="NCBI Taxonomy" id="10181"/>
    <lineage>
        <taxon>Eukaryota</taxon>
        <taxon>Metazoa</taxon>
        <taxon>Chordata</taxon>
        <taxon>Craniata</taxon>
        <taxon>Vertebrata</taxon>
        <taxon>Euteleostomi</taxon>
        <taxon>Mammalia</taxon>
        <taxon>Eutheria</taxon>
        <taxon>Euarchontoglires</taxon>
        <taxon>Glires</taxon>
        <taxon>Rodentia</taxon>
        <taxon>Hystricomorpha</taxon>
        <taxon>Bathyergidae</taxon>
        <taxon>Heterocephalus</taxon>
    </lineage>
</organism>
<dbReference type="InParanoid" id="G5C175"/>
<dbReference type="GO" id="GO:0007601">
    <property type="term" value="P:visual perception"/>
    <property type="evidence" value="ECO:0007669"/>
    <property type="project" value="TreeGrafter"/>
</dbReference>
<dbReference type="InterPro" id="IPR001064">
    <property type="entry name" value="Beta/gamma_crystallin"/>
</dbReference>
<keyword evidence="6" id="KW-0677">Repeat</keyword>
<feature type="domain" description="Beta/gamma crystallin 'Greek key'" evidence="8">
    <location>
        <begin position="210"/>
        <end position="252"/>
    </location>
</feature>
<evidence type="ECO:0000259" key="8">
    <source>
        <dbReference type="PROSITE" id="PS50915"/>
    </source>
</evidence>
<sequence>MNFRSKVQTAVLINLENTKNPNKSNREQHIQDSIRIYQRMKANLQSLPLNAARLFCVFLPTQQRPGCTDAAARRLHHSELAPSVSPPWERSLSTRTGLSRATAPTCSPTSAAATRCAWTAGCWMLYDRPNYQGYQYFLRRGDYPDHHGCMGLSDAVRSCRLIPQQTGSHRMWLYETEDHKGLMMELSEDCSCTQDRFLLSKVCSLYVLEGCWVLYELPNYRGQQYLLRPQEYRRYHDWGAVDPKAASLRRVVDLTKIG</sequence>
<evidence type="ECO:0000256" key="6">
    <source>
        <dbReference type="ARBA" id="ARBA00022737"/>
    </source>
</evidence>
<evidence type="ECO:0000256" key="2">
    <source>
        <dbReference type="ARBA" id="ARBA00009646"/>
    </source>
</evidence>
<dbReference type="FunFam" id="2.60.20.10:FF:000003">
    <property type="entry name" value="Crystallin gamma S"/>
    <property type="match status" value="1"/>
</dbReference>
<protein>
    <recommendedName>
        <fullName evidence="3">Gamma-crystallin C</fullName>
    </recommendedName>
    <alternativeName>
        <fullName evidence="7">Gamma-C-crystallin</fullName>
    </alternativeName>
</protein>
<reference evidence="9 10" key="1">
    <citation type="journal article" date="2011" name="Nature">
        <title>Genome sequencing reveals insights into physiology and longevity of the naked mole rat.</title>
        <authorList>
            <person name="Kim E.B."/>
            <person name="Fang X."/>
            <person name="Fushan A.A."/>
            <person name="Huang Z."/>
            <person name="Lobanov A.V."/>
            <person name="Han L."/>
            <person name="Marino S.M."/>
            <person name="Sun X."/>
            <person name="Turanov A.A."/>
            <person name="Yang P."/>
            <person name="Yim S.H."/>
            <person name="Zhao X."/>
            <person name="Kasaikina M.V."/>
            <person name="Stoletzki N."/>
            <person name="Peng C."/>
            <person name="Polak P."/>
            <person name="Xiong Z."/>
            <person name="Kiezun A."/>
            <person name="Zhu Y."/>
            <person name="Chen Y."/>
            <person name="Kryukov G.V."/>
            <person name="Zhang Q."/>
            <person name="Peshkin L."/>
            <person name="Yang L."/>
            <person name="Bronson R.T."/>
            <person name="Buffenstein R."/>
            <person name="Wang B."/>
            <person name="Han C."/>
            <person name="Li Q."/>
            <person name="Chen L."/>
            <person name="Zhao W."/>
            <person name="Sunyaev S.R."/>
            <person name="Park T.J."/>
            <person name="Zhang G."/>
            <person name="Wang J."/>
            <person name="Gladyshev V.N."/>
        </authorList>
    </citation>
    <scope>NUCLEOTIDE SEQUENCE [LARGE SCALE GENOMIC DNA]</scope>
</reference>
<proteinExistence type="inferred from homology"/>
<keyword evidence="5" id="KW-0273">Eye lens protein</keyword>
<dbReference type="GO" id="GO:0005212">
    <property type="term" value="F:structural constituent of eye lens"/>
    <property type="evidence" value="ECO:0007669"/>
    <property type="project" value="UniProtKB-KW"/>
</dbReference>
<evidence type="ECO:0000256" key="7">
    <source>
        <dbReference type="ARBA" id="ARBA00041215"/>
    </source>
</evidence>
<dbReference type="PRINTS" id="PR01367">
    <property type="entry name" value="BGCRYSTALLIN"/>
</dbReference>
<evidence type="ECO:0000313" key="10">
    <source>
        <dbReference type="Proteomes" id="UP000006813"/>
    </source>
</evidence>
<dbReference type="AlphaFoldDB" id="G5C175"/>
<feature type="domain" description="Beta/gamma crystallin 'Greek key'" evidence="8">
    <location>
        <begin position="121"/>
        <end position="163"/>
    </location>
</feature>
<dbReference type="Pfam" id="PF00030">
    <property type="entry name" value="Crystall"/>
    <property type="match status" value="2"/>
</dbReference>
<comment type="similarity">
    <text evidence="2">Belongs to the beta/gamma-crystallin family.</text>
</comment>
<dbReference type="Gene3D" id="2.60.20.10">
    <property type="entry name" value="Crystallins"/>
    <property type="match status" value="2"/>
</dbReference>
<evidence type="ECO:0000313" key="9">
    <source>
        <dbReference type="EMBL" id="EHB15286.1"/>
    </source>
</evidence>
<evidence type="ECO:0000256" key="4">
    <source>
        <dbReference type="ARBA" id="ARBA00022481"/>
    </source>
</evidence>
<evidence type="ECO:0000256" key="5">
    <source>
        <dbReference type="ARBA" id="ARBA00022613"/>
    </source>
</evidence>
<name>G5C175_HETGA</name>
<evidence type="ECO:0000256" key="3">
    <source>
        <dbReference type="ARBA" id="ARBA00019473"/>
    </source>
</evidence>
<accession>G5C175</accession>
<gene>
    <name evidence="9" type="ORF">GW7_17270</name>
</gene>
<dbReference type="SMART" id="SM00247">
    <property type="entry name" value="XTALbg"/>
    <property type="match status" value="2"/>
</dbReference>
<dbReference type="GO" id="GO:0002088">
    <property type="term" value="P:lens development in camera-type eye"/>
    <property type="evidence" value="ECO:0007669"/>
    <property type="project" value="TreeGrafter"/>
</dbReference>
<dbReference type="InterPro" id="IPR050252">
    <property type="entry name" value="Beta/Gamma-Crystallin"/>
</dbReference>
<dbReference type="InterPro" id="IPR011024">
    <property type="entry name" value="G_crystallin-like"/>
</dbReference>
<keyword evidence="4" id="KW-0488">Methylation</keyword>
<dbReference type="EMBL" id="JH172826">
    <property type="protein sequence ID" value="EHB15286.1"/>
    <property type="molecule type" value="Genomic_DNA"/>
</dbReference>
<dbReference type="STRING" id="10181.G5C175"/>
<dbReference type="SUPFAM" id="SSF49695">
    <property type="entry name" value="gamma-Crystallin-like"/>
    <property type="match status" value="1"/>
</dbReference>
<dbReference type="Proteomes" id="UP000006813">
    <property type="component" value="Unassembled WGS sequence"/>
</dbReference>
<dbReference type="PROSITE" id="PS50915">
    <property type="entry name" value="CRYSTALLIN_BETA_GAMMA"/>
    <property type="match status" value="2"/>
</dbReference>
<comment type="function">
    <text evidence="1">Crystallins are the dominant structural components of the vertebrate eye lens.</text>
</comment>
<dbReference type="PANTHER" id="PTHR11818:SF32">
    <property type="entry name" value="GAMMA-CRYSTALLIN C"/>
    <property type="match status" value="1"/>
</dbReference>